<dbReference type="FunFam" id="1.10.510.10:FF:000571">
    <property type="entry name" value="Maternal embryonic leucine zipper kinase"/>
    <property type="match status" value="1"/>
</dbReference>
<dbReference type="InterPro" id="IPR017441">
    <property type="entry name" value="Protein_kinase_ATP_BS"/>
</dbReference>
<dbReference type="Gene3D" id="2.30.29.30">
    <property type="entry name" value="Pleckstrin-homology domain (PH domain)/Phosphotyrosine-binding domain (PTB)"/>
    <property type="match status" value="1"/>
</dbReference>
<evidence type="ECO:0000256" key="1">
    <source>
        <dbReference type="ARBA" id="ARBA00022741"/>
    </source>
</evidence>
<dbReference type="PROSITE" id="PS00108">
    <property type="entry name" value="PROTEIN_KINASE_ST"/>
    <property type="match status" value="1"/>
</dbReference>
<evidence type="ECO:0000256" key="4">
    <source>
        <dbReference type="RuleBase" id="RU000304"/>
    </source>
</evidence>
<dbReference type="Proteomes" id="UP000324585">
    <property type="component" value="Unassembled WGS sequence"/>
</dbReference>
<dbReference type="PROSITE" id="PS50003">
    <property type="entry name" value="PH_DOMAIN"/>
    <property type="match status" value="1"/>
</dbReference>
<feature type="binding site" evidence="3">
    <location>
        <position position="201"/>
    </location>
    <ligand>
        <name>ATP</name>
        <dbReference type="ChEBI" id="CHEBI:30616"/>
    </ligand>
</feature>
<keyword evidence="1 3" id="KW-0547">Nucleotide-binding</keyword>
<dbReference type="OrthoDB" id="40902at2759"/>
<dbReference type="SMART" id="SM00233">
    <property type="entry name" value="PH"/>
    <property type="match status" value="1"/>
</dbReference>
<dbReference type="AlphaFoldDB" id="A0A5J4Z0E6"/>
<dbReference type="GO" id="GO:0004674">
    <property type="term" value="F:protein serine/threonine kinase activity"/>
    <property type="evidence" value="ECO:0007669"/>
    <property type="project" value="UniProtKB-KW"/>
</dbReference>
<dbReference type="CDD" id="cd05117">
    <property type="entry name" value="STKc_CAMK"/>
    <property type="match status" value="1"/>
</dbReference>
<feature type="compositionally biased region" description="Polar residues" evidence="5">
    <location>
        <begin position="1"/>
        <end position="15"/>
    </location>
</feature>
<keyword evidence="9" id="KW-1185">Reference proteome</keyword>
<dbReference type="PANTHER" id="PTHR24347">
    <property type="entry name" value="SERINE/THREONINE-PROTEIN KINASE"/>
    <property type="match status" value="1"/>
</dbReference>
<gene>
    <name evidence="8" type="ORF">FVE85_0835</name>
</gene>
<name>A0A5J4Z0E6_PORPP</name>
<keyword evidence="8" id="KW-0808">Transferase</keyword>
<dbReference type="OMA" id="TYLAEYP"/>
<accession>A0A5J4Z0E6</accession>
<evidence type="ECO:0000259" key="6">
    <source>
        <dbReference type="PROSITE" id="PS50003"/>
    </source>
</evidence>
<dbReference type="InterPro" id="IPR011993">
    <property type="entry name" value="PH-like_dom_sf"/>
</dbReference>
<feature type="region of interest" description="Disordered" evidence="5">
    <location>
        <begin position="1"/>
        <end position="23"/>
    </location>
</feature>
<evidence type="ECO:0000256" key="5">
    <source>
        <dbReference type="SAM" id="MobiDB-lite"/>
    </source>
</evidence>
<reference evidence="9" key="1">
    <citation type="journal article" date="2019" name="Nat. Commun.">
        <title>Expansion of phycobilisome linker gene families in mesophilic red algae.</title>
        <authorList>
            <person name="Lee J."/>
            <person name="Kim D."/>
            <person name="Bhattacharya D."/>
            <person name="Yoon H.S."/>
        </authorList>
    </citation>
    <scope>NUCLEOTIDE SEQUENCE [LARGE SCALE GENOMIC DNA]</scope>
    <source>
        <strain evidence="9">CCMP 1328</strain>
    </source>
</reference>
<keyword evidence="4" id="KW-0723">Serine/threonine-protein kinase</keyword>
<dbReference type="InterPro" id="IPR008271">
    <property type="entry name" value="Ser/Thr_kinase_AS"/>
</dbReference>
<dbReference type="Pfam" id="PF00069">
    <property type="entry name" value="Pkinase"/>
    <property type="match status" value="1"/>
</dbReference>
<dbReference type="InterPro" id="IPR000719">
    <property type="entry name" value="Prot_kinase_dom"/>
</dbReference>
<dbReference type="PROSITE" id="PS50011">
    <property type="entry name" value="PROTEIN_KINASE_DOM"/>
    <property type="match status" value="1"/>
</dbReference>
<dbReference type="SMART" id="SM00220">
    <property type="entry name" value="S_TKc"/>
    <property type="match status" value="1"/>
</dbReference>
<evidence type="ECO:0000313" key="8">
    <source>
        <dbReference type="EMBL" id="KAA8497106.1"/>
    </source>
</evidence>
<comment type="similarity">
    <text evidence="4">Belongs to the protein kinase superfamily.</text>
</comment>
<sequence length="457" mass="50660">MDKSSKSAMASITTRSTDKSAGSHEDLASVPVLKAGFLWRDGEILSGMRAKRYYKLQGKVLHEMSDSKPGASVLYSLNVYGCTVRIVKDAGSGGGLVSAAESIGKSFTSKLAIDSADKSYAIHIYDESKQRDIVLRAASQKECQSWFDVLIVECGTALTYFYDLGKMIGSGAYGQVYEAKRKADGKTCAAKAVSKLTAARKELQYLARETAIMKKLDHPHCVETLDIFDSDGKIWFVMELLKGGELFDIVSEMHHFTEAQAVEVARQIVSGIAYLHANKIVHRDIKPENVLCVNRTFPLQCKITDFGLSNFLPDTPDTSLALKSYVGTPNYVAPEVMLQRPYGPAVDIFAVGVVLYILLCGRFPFYGERDDEYLARCRRGPKFLDKYWAGVSEDAKDLIVKMTAYDPNERPSAEEVLEHSWFDKLDDPDFATKSAAIATKTMHSTARRRANELDALK</sequence>
<feature type="domain" description="PH" evidence="6">
    <location>
        <begin position="31"/>
        <end position="155"/>
    </location>
</feature>
<keyword evidence="2 3" id="KW-0067">ATP-binding</keyword>
<dbReference type="EMBL" id="VRMN01000002">
    <property type="protein sequence ID" value="KAA8497106.1"/>
    <property type="molecule type" value="Genomic_DNA"/>
</dbReference>
<organism evidence="8 9">
    <name type="scientific">Porphyridium purpureum</name>
    <name type="common">Red alga</name>
    <name type="synonym">Porphyridium cruentum</name>
    <dbReference type="NCBI Taxonomy" id="35688"/>
    <lineage>
        <taxon>Eukaryota</taxon>
        <taxon>Rhodophyta</taxon>
        <taxon>Bangiophyceae</taxon>
        <taxon>Porphyridiales</taxon>
        <taxon>Porphyridiaceae</taxon>
        <taxon>Porphyridium</taxon>
    </lineage>
</organism>
<dbReference type="SUPFAM" id="SSF56112">
    <property type="entry name" value="Protein kinase-like (PK-like)"/>
    <property type="match status" value="1"/>
</dbReference>
<evidence type="ECO:0000256" key="3">
    <source>
        <dbReference type="PROSITE-ProRule" id="PRU10141"/>
    </source>
</evidence>
<dbReference type="PROSITE" id="PS00107">
    <property type="entry name" value="PROTEIN_KINASE_ATP"/>
    <property type="match status" value="1"/>
</dbReference>
<dbReference type="Gene3D" id="1.10.510.10">
    <property type="entry name" value="Transferase(Phosphotransferase) domain 1"/>
    <property type="match status" value="1"/>
</dbReference>
<comment type="caution">
    <text evidence="8">The sequence shown here is derived from an EMBL/GenBank/DDBJ whole genome shotgun (WGS) entry which is preliminary data.</text>
</comment>
<evidence type="ECO:0000256" key="2">
    <source>
        <dbReference type="ARBA" id="ARBA00022840"/>
    </source>
</evidence>
<dbReference type="SUPFAM" id="SSF50729">
    <property type="entry name" value="PH domain-like"/>
    <property type="match status" value="1"/>
</dbReference>
<keyword evidence="8" id="KW-0418">Kinase</keyword>
<evidence type="ECO:0000259" key="7">
    <source>
        <dbReference type="PROSITE" id="PS50011"/>
    </source>
</evidence>
<protein>
    <submittedName>
        <fullName evidence="8">Putative myosin light chain kinase</fullName>
    </submittedName>
</protein>
<proteinExistence type="inferred from homology"/>
<evidence type="ECO:0000313" key="9">
    <source>
        <dbReference type="Proteomes" id="UP000324585"/>
    </source>
</evidence>
<feature type="domain" description="Protein kinase" evidence="7">
    <location>
        <begin position="162"/>
        <end position="422"/>
    </location>
</feature>
<dbReference type="InterPro" id="IPR001849">
    <property type="entry name" value="PH_domain"/>
</dbReference>
<dbReference type="InterPro" id="IPR011009">
    <property type="entry name" value="Kinase-like_dom_sf"/>
</dbReference>
<dbReference type="Pfam" id="PF00169">
    <property type="entry name" value="PH"/>
    <property type="match status" value="1"/>
</dbReference>
<dbReference type="GO" id="GO:0005524">
    <property type="term" value="F:ATP binding"/>
    <property type="evidence" value="ECO:0007669"/>
    <property type="project" value="UniProtKB-UniRule"/>
</dbReference>